<organism evidence="1 2">
    <name type="scientific">Agromyces rhizosphaerae</name>
    <dbReference type="NCBI Taxonomy" id="88374"/>
    <lineage>
        <taxon>Bacteria</taxon>
        <taxon>Bacillati</taxon>
        <taxon>Actinomycetota</taxon>
        <taxon>Actinomycetes</taxon>
        <taxon>Micrococcales</taxon>
        <taxon>Microbacteriaceae</taxon>
        <taxon>Agromyces</taxon>
    </lineage>
</organism>
<keyword evidence="2" id="KW-1185">Reference proteome</keyword>
<proteinExistence type="predicted"/>
<dbReference type="AlphaFoldDB" id="A0A9W6D0U7"/>
<evidence type="ECO:0000313" key="2">
    <source>
        <dbReference type="Proteomes" id="UP001144396"/>
    </source>
</evidence>
<sequence>MRTIDEETVVSTGDDGEPRRLVWRQVRYRVSDRPTALVGTCPWWRPLADTGVRGPLDVTGWRFQGTADDGSGSLVFDVVLDPATLRWSVVGTYD</sequence>
<name>A0A9W6D0U7_9MICO</name>
<evidence type="ECO:0000313" key="1">
    <source>
        <dbReference type="EMBL" id="GLI28747.1"/>
    </source>
</evidence>
<dbReference type="Proteomes" id="UP001144396">
    <property type="component" value="Unassembled WGS sequence"/>
</dbReference>
<comment type="caution">
    <text evidence="1">The sequence shown here is derived from an EMBL/GenBank/DDBJ whole genome shotgun (WGS) entry which is preliminary data.</text>
</comment>
<dbReference type="EMBL" id="BSDP01000001">
    <property type="protein sequence ID" value="GLI28747.1"/>
    <property type="molecule type" value="Genomic_DNA"/>
</dbReference>
<accession>A0A9W6D0U7</accession>
<reference evidence="1" key="1">
    <citation type="submission" date="2022-12" db="EMBL/GenBank/DDBJ databases">
        <title>Reference genome sequencing for broad-spectrum identification of bacterial and archaeal isolates by mass spectrometry.</title>
        <authorList>
            <person name="Sekiguchi Y."/>
            <person name="Tourlousse D.M."/>
        </authorList>
    </citation>
    <scope>NUCLEOTIDE SEQUENCE</scope>
    <source>
        <strain evidence="1">14</strain>
    </source>
</reference>
<gene>
    <name evidence="1" type="ORF">ARHIZOSPH14_29890</name>
</gene>
<protein>
    <submittedName>
        <fullName evidence="1">Uncharacterized protein</fullName>
    </submittedName>
</protein>
<dbReference type="RefSeq" id="WP_281886400.1">
    <property type="nucleotide sequence ID" value="NZ_BSDP01000001.1"/>
</dbReference>